<evidence type="ECO:0000256" key="2">
    <source>
        <dbReference type="ARBA" id="ARBA00006679"/>
    </source>
</evidence>
<organism evidence="8 9">
    <name type="scientific">Rhodohalobacter barkolensis</name>
    <dbReference type="NCBI Taxonomy" id="2053187"/>
    <lineage>
        <taxon>Bacteria</taxon>
        <taxon>Pseudomonadati</taxon>
        <taxon>Balneolota</taxon>
        <taxon>Balneolia</taxon>
        <taxon>Balneolales</taxon>
        <taxon>Balneolaceae</taxon>
        <taxon>Rhodohalobacter</taxon>
    </lineage>
</organism>
<dbReference type="EMBL" id="PISP01000001">
    <property type="protein sequence ID" value="PKD44996.1"/>
    <property type="molecule type" value="Genomic_DNA"/>
</dbReference>
<reference evidence="8 9" key="1">
    <citation type="submission" date="2017-11" db="EMBL/GenBank/DDBJ databases">
        <title>Rhodohalobacter 15182 sp. nov., isolated from a salt lake.</title>
        <authorList>
            <person name="Han S."/>
        </authorList>
    </citation>
    <scope>NUCLEOTIDE SEQUENCE [LARGE SCALE GENOMIC DNA]</scope>
    <source>
        <strain evidence="8 9">15182</strain>
    </source>
</reference>
<gene>
    <name evidence="8" type="ORF">CWD77_05935</name>
</gene>
<evidence type="ECO:0000313" key="9">
    <source>
        <dbReference type="Proteomes" id="UP000233398"/>
    </source>
</evidence>
<dbReference type="RefSeq" id="WP_101072341.1">
    <property type="nucleotide sequence ID" value="NZ_PISP01000001.1"/>
</dbReference>
<feature type="transmembrane region" description="Helical" evidence="7">
    <location>
        <begin position="53"/>
        <end position="73"/>
    </location>
</feature>
<dbReference type="PANTHER" id="PTHR33452:SF1">
    <property type="entry name" value="INNER MEMBRANE PROTEIN YPHA-RELATED"/>
    <property type="match status" value="1"/>
</dbReference>
<keyword evidence="9" id="KW-1185">Reference proteome</keyword>
<sequence>MNDSTLSKNHDLALLLLRIGVALVFVVAGWGKLNGIEGVQGFFGDLGIPMAGIMAWVVALTEFVGGLMVLFGVKARIPNLLLAFIMVVAIFTTKLGDFDISSAGVRVDLLMLITTLSLALMGSGRFSVDAMFLNKSED</sequence>
<dbReference type="GO" id="GO:0005886">
    <property type="term" value="C:plasma membrane"/>
    <property type="evidence" value="ECO:0007669"/>
    <property type="project" value="UniProtKB-SubCell"/>
</dbReference>
<evidence type="ECO:0000256" key="7">
    <source>
        <dbReference type="SAM" id="Phobius"/>
    </source>
</evidence>
<dbReference type="PANTHER" id="PTHR33452">
    <property type="entry name" value="OXIDOREDUCTASE CATD-RELATED"/>
    <property type="match status" value="1"/>
</dbReference>
<dbReference type="Proteomes" id="UP000233398">
    <property type="component" value="Unassembled WGS sequence"/>
</dbReference>
<feature type="transmembrane region" description="Helical" evidence="7">
    <location>
        <begin position="12"/>
        <end position="33"/>
    </location>
</feature>
<comment type="caution">
    <text evidence="8">The sequence shown here is derived from an EMBL/GenBank/DDBJ whole genome shotgun (WGS) entry which is preliminary data.</text>
</comment>
<protein>
    <submittedName>
        <fullName evidence="8">DoxX family protein</fullName>
    </submittedName>
</protein>
<comment type="subcellular location">
    <subcellularLocation>
        <location evidence="1">Cell membrane</location>
        <topology evidence="1">Multi-pass membrane protein</topology>
    </subcellularLocation>
</comment>
<evidence type="ECO:0000256" key="6">
    <source>
        <dbReference type="ARBA" id="ARBA00023136"/>
    </source>
</evidence>
<keyword evidence="3" id="KW-1003">Cell membrane</keyword>
<proteinExistence type="inferred from homology"/>
<dbReference type="Pfam" id="PF07681">
    <property type="entry name" value="DoxX"/>
    <property type="match status" value="1"/>
</dbReference>
<evidence type="ECO:0000256" key="5">
    <source>
        <dbReference type="ARBA" id="ARBA00022989"/>
    </source>
</evidence>
<accession>A0A2N0VLE4</accession>
<evidence type="ECO:0000256" key="1">
    <source>
        <dbReference type="ARBA" id="ARBA00004651"/>
    </source>
</evidence>
<dbReference type="InterPro" id="IPR051907">
    <property type="entry name" value="DoxX-like_oxidoreductase"/>
</dbReference>
<feature type="transmembrane region" description="Helical" evidence="7">
    <location>
        <begin position="109"/>
        <end position="128"/>
    </location>
</feature>
<keyword evidence="6 7" id="KW-0472">Membrane</keyword>
<evidence type="ECO:0000313" key="8">
    <source>
        <dbReference type="EMBL" id="PKD44996.1"/>
    </source>
</evidence>
<evidence type="ECO:0000256" key="4">
    <source>
        <dbReference type="ARBA" id="ARBA00022692"/>
    </source>
</evidence>
<dbReference type="InterPro" id="IPR032808">
    <property type="entry name" value="DoxX"/>
</dbReference>
<dbReference type="OrthoDB" id="886570at2"/>
<name>A0A2N0VLE4_9BACT</name>
<dbReference type="AlphaFoldDB" id="A0A2N0VLE4"/>
<feature type="transmembrane region" description="Helical" evidence="7">
    <location>
        <begin position="80"/>
        <end position="97"/>
    </location>
</feature>
<keyword evidence="5 7" id="KW-1133">Transmembrane helix</keyword>
<keyword evidence="4 7" id="KW-0812">Transmembrane</keyword>
<comment type="similarity">
    <text evidence="2">Belongs to the DoxX family.</text>
</comment>
<evidence type="ECO:0000256" key="3">
    <source>
        <dbReference type="ARBA" id="ARBA00022475"/>
    </source>
</evidence>